<reference evidence="2 3" key="1">
    <citation type="submission" date="2023-01" db="EMBL/GenBank/DDBJ databases">
        <title>Analysis of 21 Apiospora genomes using comparative genomics revels a genus with tremendous synthesis potential of carbohydrate active enzymes and secondary metabolites.</title>
        <authorList>
            <person name="Sorensen T."/>
        </authorList>
    </citation>
    <scope>NUCLEOTIDE SEQUENCE [LARGE SCALE GENOMIC DNA]</scope>
    <source>
        <strain evidence="2 3">CBS 20057</strain>
    </source>
</reference>
<evidence type="ECO:0000256" key="1">
    <source>
        <dbReference type="SAM" id="MobiDB-lite"/>
    </source>
</evidence>
<accession>A0ABR1R0U9</accession>
<proteinExistence type="predicted"/>
<evidence type="ECO:0000313" key="2">
    <source>
        <dbReference type="EMBL" id="KAK7994599.1"/>
    </source>
</evidence>
<name>A0ABR1R0U9_9PEZI</name>
<feature type="compositionally biased region" description="Basic and acidic residues" evidence="1">
    <location>
        <begin position="255"/>
        <end position="269"/>
    </location>
</feature>
<feature type="compositionally biased region" description="Basic and acidic residues" evidence="1">
    <location>
        <begin position="328"/>
        <end position="348"/>
    </location>
</feature>
<protein>
    <recommendedName>
        <fullName evidence="4">C2H2-type domain-containing protein</fullName>
    </recommendedName>
</protein>
<evidence type="ECO:0008006" key="4">
    <source>
        <dbReference type="Google" id="ProtNLM"/>
    </source>
</evidence>
<feature type="compositionally biased region" description="Acidic residues" evidence="1">
    <location>
        <begin position="176"/>
        <end position="185"/>
    </location>
</feature>
<feature type="compositionally biased region" description="Basic and acidic residues" evidence="1">
    <location>
        <begin position="206"/>
        <end position="222"/>
    </location>
</feature>
<feature type="region of interest" description="Disordered" evidence="1">
    <location>
        <begin position="299"/>
        <end position="348"/>
    </location>
</feature>
<evidence type="ECO:0000313" key="3">
    <source>
        <dbReference type="Proteomes" id="UP001396898"/>
    </source>
</evidence>
<feature type="compositionally biased region" description="Basic residues" evidence="1">
    <location>
        <begin position="315"/>
        <end position="327"/>
    </location>
</feature>
<keyword evidence="3" id="KW-1185">Reference proteome</keyword>
<organism evidence="2 3">
    <name type="scientific">Apiospora marii</name>
    <dbReference type="NCBI Taxonomy" id="335849"/>
    <lineage>
        <taxon>Eukaryota</taxon>
        <taxon>Fungi</taxon>
        <taxon>Dikarya</taxon>
        <taxon>Ascomycota</taxon>
        <taxon>Pezizomycotina</taxon>
        <taxon>Sordariomycetes</taxon>
        <taxon>Xylariomycetidae</taxon>
        <taxon>Amphisphaeriales</taxon>
        <taxon>Apiosporaceae</taxon>
        <taxon>Apiospora</taxon>
    </lineage>
</organism>
<feature type="region of interest" description="Disordered" evidence="1">
    <location>
        <begin position="124"/>
        <end position="153"/>
    </location>
</feature>
<feature type="compositionally biased region" description="Basic residues" evidence="1">
    <location>
        <begin position="139"/>
        <end position="149"/>
    </location>
</feature>
<feature type="region of interest" description="Disordered" evidence="1">
    <location>
        <begin position="173"/>
        <end position="283"/>
    </location>
</feature>
<comment type="caution">
    <text evidence="2">The sequence shown here is derived from an EMBL/GenBank/DDBJ whole genome shotgun (WGS) entry which is preliminary data.</text>
</comment>
<sequence length="375" mass="40628">MSWMDSWSRPAKSQATPAPYYLLPGGEATPYCHACGRVIGQRKQVHGQLNQHNKGGDNTEGAVGSGTAVKYCSSRCRGRKPGKLDREIEGVFVRFLLGEEVAGKDGDGKDEAAATAGAAEADVKDFGWAADKPKQSSKGNKHQQRNNKKIKGDARILVSCSMVEDAVFAHHREQEEGGDEDDGDPEEQRPGTSSSKGSSQEDDTADEHHPSQEHHPQKEQSLPHDALSLHPPSHNANEDLDPDSVSQVNGSVGGEKGRAERADETAESLRKRRAGQRRAREREMVRCAARRGVAFGFVVPDEEHDHGQEGGSNSKAKKGGGKKHAKKGHGEDGEGGDGKGGEDTKNRRFCEAVMSGKVVEPSFAKGNWSIRWREE</sequence>
<gene>
    <name evidence="2" type="ORF">PG991_016187</name>
</gene>
<dbReference type="EMBL" id="JAQQWI010000024">
    <property type="protein sequence ID" value="KAK7994599.1"/>
    <property type="molecule type" value="Genomic_DNA"/>
</dbReference>
<dbReference type="Proteomes" id="UP001396898">
    <property type="component" value="Unassembled WGS sequence"/>
</dbReference>